<organism evidence="2 3">
    <name type="scientific">Mailhella massiliensis</name>
    <dbReference type="NCBI Taxonomy" id="1903261"/>
    <lineage>
        <taxon>Bacteria</taxon>
        <taxon>Pseudomonadati</taxon>
        <taxon>Thermodesulfobacteriota</taxon>
        <taxon>Desulfovibrionia</taxon>
        <taxon>Desulfovibrionales</taxon>
        <taxon>Desulfovibrionaceae</taxon>
        <taxon>Mailhella</taxon>
    </lineage>
</organism>
<proteinExistence type="predicted"/>
<feature type="domain" description="HD" evidence="1">
    <location>
        <begin position="21"/>
        <end position="114"/>
    </location>
</feature>
<dbReference type="InterPro" id="IPR003607">
    <property type="entry name" value="HD/PDEase_dom"/>
</dbReference>
<dbReference type="AlphaFoldDB" id="A0A921AYB6"/>
<name>A0A921AYB6_9BACT</name>
<evidence type="ECO:0000313" key="2">
    <source>
        <dbReference type="EMBL" id="HJD98349.1"/>
    </source>
</evidence>
<dbReference type="EMBL" id="DYZA01000245">
    <property type="protein sequence ID" value="HJD98349.1"/>
    <property type="molecule type" value="Genomic_DNA"/>
</dbReference>
<evidence type="ECO:0000259" key="1">
    <source>
        <dbReference type="Pfam" id="PF01966"/>
    </source>
</evidence>
<protein>
    <submittedName>
        <fullName evidence="2">HD domain-containing protein</fullName>
    </submittedName>
</protein>
<accession>A0A921AYB6</accession>
<reference evidence="2" key="2">
    <citation type="submission" date="2021-09" db="EMBL/GenBank/DDBJ databases">
        <authorList>
            <person name="Gilroy R."/>
        </authorList>
    </citation>
    <scope>NUCLEOTIDE SEQUENCE</scope>
    <source>
        <strain evidence="2">ChiGjej2B2-19336</strain>
    </source>
</reference>
<sequence length="167" mass="18549">MNDIDRIFFAVTEYFSGDARRIRHFAGVHAFSRLLGHAEGLDEKTQFTLEVAALVHDIGIRKAEETYGRCPGSLQEKEGPAEAKKLLEGLSLPPDVVERVCYLVGHHHTYSNMDGADYRILVEADFLVNLYDDAESPAAVRAALERVFSTQSGKALCRAMFGMKGED</sequence>
<dbReference type="Pfam" id="PF01966">
    <property type="entry name" value="HD"/>
    <property type="match status" value="1"/>
</dbReference>
<dbReference type="Proteomes" id="UP000698963">
    <property type="component" value="Unassembled WGS sequence"/>
</dbReference>
<gene>
    <name evidence="2" type="ORF">K8W16_11985</name>
</gene>
<dbReference type="Gene3D" id="1.10.3210.10">
    <property type="entry name" value="Hypothetical protein af1432"/>
    <property type="match status" value="1"/>
</dbReference>
<evidence type="ECO:0000313" key="3">
    <source>
        <dbReference type="Proteomes" id="UP000698963"/>
    </source>
</evidence>
<reference evidence="2" key="1">
    <citation type="journal article" date="2021" name="PeerJ">
        <title>Extensive microbial diversity within the chicken gut microbiome revealed by metagenomics and culture.</title>
        <authorList>
            <person name="Gilroy R."/>
            <person name="Ravi A."/>
            <person name="Getino M."/>
            <person name="Pursley I."/>
            <person name="Horton D.L."/>
            <person name="Alikhan N.F."/>
            <person name="Baker D."/>
            <person name="Gharbi K."/>
            <person name="Hall N."/>
            <person name="Watson M."/>
            <person name="Adriaenssens E.M."/>
            <person name="Foster-Nyarko E."/>
            <person name="Jarju S."/>
            <person name="Secka A."/>
            <person name="Antonio M."/>
            <person name="Oren A."/>
            <person name="Chaudhuri R.R."/>
            <person name="La Ragione R."/>
            <person name="Hildebrand F."/>
            <person name="Pallen M.J."/>
        </authorList>
    </citation>
    <scope>NUCLEOTIDE SEQUENCE</scope>
    <source>
        <strain evidence="2">ChiGjej2B2-19336</strain>
    </source>
</reference>
<dbReference type="RefSeq" id="WP_304124158.1">
    <property type="nucleotide sequence ID" value="NZ_DYZA01000245.1"/>
</dbReference>
<dbReference type="CDD" id="cd00077">
    <property type="entry name" value="HDc"/>
    <property type="match status" value="1"/>
</dbReference>
<dbReference type="InterPro" id="IPR006674">
    <property type="entry name" value="HD_domain"/>
</dbReference>
<dbReference type="SUPFAM" id="SSF109604">
    <property type="entry name" value="HD-domain/PDEase-like"/>
    <property type="match status" value="1"/>
</dbReference>
<comment type="caution">
    <text evidence="2">The sequence shown here is derived from an EMBL/GenBank/DDBJ whole genome shotgun (WGS) entry which is preliminary data.</text>
</comment>